<sequence>MPPVTRGQARKSDASGIPTVCTPAVQRSAQTPRTMRRHTIAEADSRDPNLKQYGDQLLRIVDEKIFEGERYYRVIWENTLEPVEQMRQQTPLLIEYFELYTRIKKAGQFRIVNWIKTRARETRNPYDLLYTIAFGKDQEQMIVNHEFLDRHFRTEHCLFLAAELNI</sequence>
<evidence type="ECO:0000313" key="2">
    <source>
        <dbReference type="Proteomes" id="UP000298663"/>
    </source>
</evidence>
<protein>
    <recommendedName>
        <fullName evidence="3">Chromo domain-containing protein</fullName>
    </recommendedName>
</protein>
<dbReference type="EMBL" id="AZBU02000008">
    <property type="protein sequence ID" value="TKR67342.1"/>
    <property type="molecule type" value="Genomic_DNA"/>
</dbReference>
<keyword evidence="2" id="KW-1185">Reference proteome</keyword>
<name>A0A4U5ME35_STECR</name>
<accession>A0A4U5ME35</accession>
<comment type="caution">
    <text evidence="1">The sequence shown here is derived from an EMBL/GenBank/DDBJ whole genome shotgun (WGS) entry which is preliminary data.</text>
</comment>
<dbReference type="InterPro" id="IPR016197">
    <property type="entry name" value="Chromo-like_dom_sf"/>
</dbReference>
<dbReference type="AlphaFoldDB" id="A0A4U5ME35"/>
<reference evidence="1 2" key="1">
    <citation type="journal article" date="2015" name="Genome Biol.">
        <title>Comparative genomics of Steinernema reveals deeply conserved gene regulatory networks.</title>
        <authorList>
            <person name="Dillman A.R."/>
            <person name="Macchietto M."/>
            <person name="Porter C.F."/>
            <person name="Rogers A."/>
            <person name="Williams B."/>
            <person name="Antoshechkin I."/>
            <person name="Lee M.M."/>
            <person name="Goodwin Z."/>
            <person name="Lu X."/>
            <person name="Lewis E.E."/>
            <person name="Goodrich-Blair H."/>
            <person name="Stock S.P."/>
            <person name="Adams B.J."/>
            <person name="Sternberg P.W."/>
            <person name="Mortazavi A."/>
        </authorList>
    </citation>
    <scope>NUCLEOTIDE SEQUENCE [LARGE SCALE GENOMIC DNA]</scope>
    <source>
        <strain evidence="1 2">ALL</strain>
    </source>
</reference>
<evidence type="ECO:0008006" key="3">
    <source>
        <dbReference type="Google" id="ProtNLM"/>
    </source>
</evidence>
<gene>
    <name evidence="1" type="ORF">L596_023510</name>
</gene>
<proteinExistence type="predicted"/>
<dbReference type="Proteomes" id="UP000298663">
    <property type="component" value="Unassembled WGS sequence"/>
</dbReference>
<reference evidence="1 2" key="2">
    <citation type="journal article" date="2019" name="G3 (Bethesda)">
        <title>Hybrid Assembly of the Genome of the Entomopathogenic Nematode Steinernema carpocapsae Identifies the X-Chromosome.</title>
        <authorList>
            <person name="Serra L."/>
            <person name="Macchietto M."/>
            <person name="Macias-Munoz A."/>
            <person name="McGill C.J."/>
            <person name="Rodriguez I.M."/>
            <person name="Rodriguez B."/>
            <person name="Murad R."/>
            <person name="Mortazavi A."/>
        </authorList>
    </citation>
    <scope>NUCLEOTIDE SEQUENCE [LARGE SCALE GENOMIC DNA]</scope>
    <source>
        <strain evidence="1 2">ALL</strain>
    </source>
</reference>
<dbReference type="SUPFAM" id="SSF54160">
    <property type="entry name" value="Chromo domain-like"/>
    <property type="match status" value="1"/>
</dbReference>
<organism evidence="1 2">
    <name type="scientific">Steinernema carpocapsae</name>
    <name type="common">Entomopathogenic nematode</name>
    <dbReference type="NCBI Taxonomy" id="34508"/>
    <lineage>
        <taxon>Eukaryota</taxon>
        <taxon>Metazoa</taxon>
        <taxon>Ecdysozoa</taxon>
        <taxon>Nematoda</taxon>
        <taxon>Chromadorea</taxon>
        <taxon>Rhabditida</taxon>
        <taxon>Tylenchina</taxon>
        <taxon>Panagrolaimomorpha</taxon>
        <taxon>Strongyloidoidea</taxon>
        <taxon>Steinernematidae</taxon>
        <taxon>Steinernema</taxon>
    </lineage>
</organism>
<evidence type="ECO:0000313" key="1">
    <source>
        <dbReference type="EMBL" id="TKR67342.1"/>
    </source>
</evidence>
<dbReference type="CDD" id="cd00024">
    <property type="entry name" value="CD_CSD"/>
    <property type="match status" value="1"/>
</dbReference>